<dbReference type="AlphaFoldDB" id="A0A812JVZ9"/>
<proteinExistence type="predicted"/>
<keyword evidence="4" id="KW-1185">Reference proteome</keyword>
<accession>A0A812JVZ9</accession>
<dbReference type="Pfam" id="PF13475">
    <property type="entry name" value="DUF4116"/>
    <property type="match status" value="2"/>
</dbReference>
<feature type="region of interest" description="Disordered" evidence="1">
    <location>
        <begin position="1"/>
        <end position="46"/>
    </location>
</feature>
<feature type="domain" description="DUF4116" evidence="2">
    <location>
        <begin position="710"/>
        <end position="756"/>
    </location>
</feature>
<dbReference type="EMBL" id="CAJNDS010000524">
    <property type="protein sequence ID" value="CAE7214949.1"/>
    <property type="molecule type" value="Genomic_DNA"/>
</dbReference>
<evidence type="ECO:0000313" key="3">
    <source>
        <dbReference type="EMBL" id="CAE7214949.1"/>
    </source>
</evidence>
<organism evidence="3 4">
    <name type="scientific">Symbiodinium natans</name>
    <dbReference type="NCBI Taxonomy" id="878477"/>
    <lineage>
        <taxon>Eukaryota</taxon>
        <taxon>Sar</taxon>
        <taxon>Alveolata</taxon>
        <taxon>Dinophyceae</taxon>
        <taxon>Suessiales</taxon>
        <taxon>Symbiodiniaceae</taxon>
        <taxon>Symbiodinium</taxon>
    </lineage>
</organism>
<protein>
    <submittedName>
        <fullName evidence="3">YghU protein</fullName>
    </submittedName>
</protein>
<name>A0A812JVZ9_9DINO</name>
<feature type="compositionally biased region" description="Low complexity" evidence="1">
    <location>
        <begin position="246"/>
        <end position="259"/>
    </location>
</feature>
<sequence>MLPDIPSHATLKTPRRADEKNPGPLEVFEESIRRERSSARRGAAKKFRNPPALEAWLDSSLEAQQLSSKAPCQERFRLHREALAWLCDLLPTYGSILSRVLDEVDGALHRMEAWQGELQKLHGLNRTLQGQLRSRQILHKLQLEEAWSAARQSSAAETKPVSPVESLSKEGHKEAQAEVTKRRHAERKSLKLQSELESVRHQLKELEVKEADKVAAAGEVQRLVDQRDQLSHTVNALRKECSQLQSDLQKSQQDNQQLNKELDSKSEECRQLQDSLQEPGESNMKELPPGELVRNASVKPTSFLAAVKLERDPTVAAEETDYVPDRPQGMAFQASATMRRRQWENPQNWTLSIDEWDQVLTFCQEQEAYQVFKSHGKKYVNMYDLNQEYVKPWTRGEGCGVAVMMSQHREDSAQLMLSHAWAEDVEECQSAVMEHVRQAQLPRQTAVWFCLFANFQVGDESGPSIEAQLSLRPFASVISAASLRRGTGYGLHAIHTSTADLYKRLWCVHEVERALKGDVDVSTSMSDKYKEQTLQRLQFFLSENCSTSTWEDCMWAANVKVKTIQARCDRMEDEKMLITEIMATGGFERIDSTIERFRAETFGQNYELMLKAVGRHGQALKFASFERLERKLIHNLVLTAVRSSGASLAHAPVELKADKDLVIEAVKQDGMALQYAAEEMRVDREVVLEAVQQDGLALQYASGSALLDDSVVLAAVAQDGEAFRLAPDSMKMNREIMERAVASSPKALQYVPHELQKEALEVVKSSPEAVAQLERSTTIAGIVIQAEQQVERMEKMEVTRRHAEVAEKTQERLQQAINLMKSVRPHVATQKPKRALRLMLLGLDCLFQSTQDPSAIFRARQAIEKQFSTTTDEEKMDYVDVLLDRDVAMHASLKNSLFQCLVQYKSQLADKAGASDRTSSHPVRRYSMQVPRLEPTPSVESERSDRHSSRALTAATKISVDHLQVDPPPVAP</sequence>
<feature type="compositionally biased region" description="Basic and acidic residues" evidence="1">
    <location>
        <begin position="167"/>
        <end position="180"/>
    </location>
</feature>
<feature type="domain" description="DUF4116" evidence="2">
    <location>
        <begin position="658"/>
        <end position="702"/>
    </location>
</feature>
<feature type="compositionally biased region" description="Basic and acidic residues" evidence="1">
    <location>
        <begin position="260"/>
        <end position="271"/>
    </location>
</feature>
<comment type="caution">
    <text evidence="3">The sequence shown here is derived from an EMBL/GenBank/DDBJ whole genome shotgun (WGS) entry which is preliminary data.</text>
</comment>
<dbReference type="InterPro" id="IPR025197">
    <property type="entry name" value="DUF4116"/>
</dbReference>
<dbReference type="Proteomes" id="UP000604046">
    <property type="component" value="Unassembled WGS sequence"/>
</dbReference>
<reference evidence="3" key="1">
    <citation type="submission" date="2021-02" db="EMBL/GenBank/DDBJ databases">
        <authorList>
            <person name="Dougan E. K."/>
            <person name="Rhodes N."/>
            <person name="Thang M."/>
            <person name="Chan C."/>
        </authorList>
    </citation>
    <scope>NUCLEOTIDE SEQUENCE</scope>
</reference>
<evidence type="ECO:0000313" key="4">
    <source>
        <dbReference type="Proteomes" id="UP000604046"/>
    </source>
</evidence>
<feature type="region of interest" description="Disordered" evidence="1">
    <location>
        <begin position="246"/>
        <end position="291"/>
    </location>
</feature>
<gene>
    <name evidence="3" type="primary">yghU</name>
    <name evidence="3" type="ORF">SNAT2548_LOCUS7498</name>
</gene>
<feature type="region of interest" description="Disordered" evidence="1">
    <location>
        <begin position="152"/>
        <end position="193"/>
    </location>
</feature>
<feature type="region of interest" description="Disordered" evidence="1">
    <location>
        <begin position="911"/>
        <end position="972"/>
    </location>
</feature>
<evidence type="ECO:0000259" key="2">
    <source>
        <dbReference type="Pfam" id="PF13475"/>
    </source>
</evidence>
<evidence type="ECO:0000256" key="1">
    <source>
        <dbReference type="SAM" id="MobiDB-lite"/>
    </source>
</evidence>